<evidence type="ECO:0000256" key="2">
    <source>
        <dbReference type="SAM" id="SignalP"/>
    </source>
</evidence>
<dbReference type="InterPro" id="IPR048661">
    <property type="entry name" value="CPL1-like"/>
</dbReference>
<feature type="signal peptide" evidence="2">
    <location>
        <begin position="1"/>
        <end position="21"/>
    </location>
</feature>
<name>A0A9P6CQF0_9AGAR</name>
<dbReference type="Proteomes" id="UP000807469">
    <property type="component" value="Unassembled WGS sequence"/>
</dbReference>
<dbReference type="OrthoDB" id="439917at2759"/>
<feature type="region of interest" description="Disordered" evidence="1">
    <location>
        <begin position="645"/>
        <end position="673"/>
    </location>
</feature>
<dbReference type="EMBL" id="MU155320">
    <property type="protein sequence ID" value="KAF9475746.1"/>
    <property type="molecule type" value="Genomic_DNA"/>
</dbReference>
<gene>
    <name evidence="4" type="ORF">BDN70DRAFT_935626</name>
</gene>
<dbReference type="InterPro" id="IPR038955">
    <property type="entry name" value="PriA/CPL1_fungi"/>
</dbReference>
<comment type="caution">
    <text evidence="4">The sequence shown here is derived from an EMBL/GenBank/DDBJ whole genome shotgun (WGS) entry which is preliminary data.</text>
</comment>
<evidence type="ECO:0000313" key="5">
    <source>
        <dbReference type="Proteomes" id="UP000807469"/>
    </source>
</evidence>
<keyword evidence="5" id="KW-1185">Reference proteome</keyword>
<protein>
    <recommendedName>
        <fullName evidence="3">Protein CPL1-like domain-containing protein</fullName>
    </recommendedName>
</protein>
<sequence length="1229" mass="126740">MRLPLYTLFLSFSTLFSLVHSIHPYALSRHDHRQSPPPNALTSRQHRVARDLLDICINANVDLAADLSHLLGSVLDPTNAAANIQLCLCLKDLNLYLETNDDIQALVSLLGKDAVAALITALINTSPDSRQCTFPSHAHHTCNNSDPCHYECDANYVLEGDQCVCAPPNISCNGVCGSFPQGCGSSAPLKRRTEPIRTLAQAKATCKPHETVCGIPGVRGFAFECIDVSRTKDSCGGCVVPHPFPDSERDIQPLGKDCGNIPNVRSVTCSASQCVVQSCQDGWLPRTTKDKCVASNGPEMYHLRSRALPQAVNATANTNIDSGLVSQLVAIVDNVLGLGVPPQAAAPSSTVSSPSSSSTFSTTSAIYSLFDDVRRATSNLLVSSTVSEFLVNTQKLVDTTALLNSMLDGCGCAQKLGLADSSGLLSNLITSLSSMQNWCAHNPIVPGSNVPSSGASNQPIVIGLTDLLSGLGLDGKSGAAVGGLGDGLSGSANHLLNSVDLGPNNYKRSDLADVNANSTIDSTLLANIIALVDIVIDLRSEAATLPISSATSILPQPSDPTSTLTVNGLVNSILVALGNILNSSTSSSLVSAVDGLVQTVEGANTLLDQSGCVDTLGLGPLVADLEQIITAALGVQKFCHGHPIVSSPPSTSSPASSPPTPSHSTSLPTSSTPANIADNPIVVGLSDLLTSLGLLGPVKAVVTVAGLGSGLNQPVDSLLNGLGIGPANARRGTDASTINLELRSLLEGLADLVINLEFSMSSLPVANSDSSSSSLNANSVLGVAHALGQLLQSKTVATLLVNIDTFIDAENDLERRFTGCACVEELHLEKASDLLQLIGEAAIGLKDWCATHSLVTPTPADPTPTLGPLLPTGGGPMAKPSESAAIPNIAIPTAHPASSPNPSASTPSTATGDIPIIIGLDHLLQALNLGTGIVAVDGLGNGLDSTVNTITNGLGIGPDGLRRRRRTTRRMWAKRQDLMKEREERRQINLNANTTVDSDLLVQLVALIDSVLGLNNAVSSLLPAPSSPSPPMPSPIANPPLAPSAPLLGSLLPIDSGIVGNILNAVTTLLSCGTYDELVSNVDDLVLASNQTLAALEGCGCIGDLGLGGLVAQVLHVVDAALGLQNYCHAHTAPPYGSPPFPGPPSIPVPTPTSSSTTSSNGTVIAGGDEPLVVGLTKLLNSLGLDIKADVITDLLGTNLDHTLNTLLNGLGIGPNGARRRSAKRVDMS</sequence>
<accession>A0A9P6CQF0</accession>
<evidence type="ECO:0000256" key="1">
    <source>
        <dbReference type="SAM" id="MobiDB-lite"/>
    </source>
</evidence>
<feature type="compositionally biased region" description="Low complexity" evidence="1">
    <location>
        <begin position="662"/>
        <end position="673"/>
    </location>
</feature>
<organism evidence="4 5">
    <name type="scientific">Pholiota conissans</name>
    <dbReference type="NCBI Taxonomy" id="109636"/>
    <lineage>
        <taxon>Eukaryota</taxon>
        <taxon>Fungi</taxon>
        <taxon>Dikarya</taxon>
        <taxon>Basidiomycota</taxon>
        <taxon>Agaricomycotina</taxon>
        <taxon>Agaricomycetes</taxon>
        <taxon>Agaricomycetidae</taxon>
        <taxon>Agaricales</taxon>
        <taxon>Agaricineae</taxon>
        <taxon>Strophariaceae</taxon>
        <taxon>Pholiota</taxon>
    </lineage>
</organism>
<keyword evidence="2" id="KW-0732">Signal</keyword>
<dbReference type="PANTHER" id="PTHR35192:SF2">
    <property type="entry name" value="APPLE DOMAIN-CONTAINING PROTEIN"/>
    <property type="match status" value="1"/>
</dbReference>
<evidence type="ECO:0000259" key="3">
    <source>
        <dbReference type="Pfam" id="PF21671"/>
    </source>
</evidence>
<feature type="chain" id="PRO_5040489922" description="Protein CPL1-like domain-containing protein" evidence="2">
    <location>
        <begin position="22"/>
        <end position="1229"/>
    </location>
</feature>
<dbReference type="AlphaFoldDB" id="A0A9P6CQF0"/>
<dbReference type="PANTHER" id="PTHR35192">
    <property type="entry name" value="PROTEIN, PUTATIVE-RELATED"/>
    <property type="match status" value="1"/>
</dbReference>
<reference evidence="4" key="1">
    <citation type="submission" date="2020-11" db="EMBL/GenBank/DDBJ databases">
        <authorList>
            <consortium name="DOE Joint Genome Institute"/>
            <person name="Ahrendt S."/>
            <person name="Riley R."/>
            <person name="Andreopoulos W."/>
            <person name="Labutti K."/>
            <person name="Pangilinan J."/>
            <person name="Ruiz-Duenas F.J."/>
            <person name="Barrasa J.M."/>
            <person name="Sanchez-Garcia M."/>
            <person name="Camarero S."/>
            <person name="Miyauchi S."/>
            <person name="Serrano A."/>
            <person name="Linde D."/>
            <person name="Babiker R."/>
            <person name="Drula E."/>
            <person name="Ayuso-Fernandez I."/>
            <person name="Pacheco R."/>
            <person name="Padilla G."/>
            <person name="Ferreira P."/>
            <person name="Barriuso J."/>
            <person name="Kellner H."/>
            <person name="Castanera R."/>
            <person name="Alfaro M."/>
            <person name="Ramirez L."/>
            <person name="Pisabarro A.G."/>
            <person name="Kuo A."/>
            <person name="Tritt A."/>
            <person name="Lipzen A."/>
            <person name="He G."/>
            <person name="Yan M."/>
            <person name="Ng V."/>
            <person name="Cullen D."/>
            <person name="Martin F."/>
            <person name="Rosso M.-N."/>
            <person name="Henrissat B."/>
            <person name="Hibbett D."/>
            <person name="Martinez A.T."/>
            <person name="Grigoriev I.V."/>
        </authorList>
    </citation>
    <scope>NUCLEOTIDE SEQUENCE</scope>
    <source>
        <strain evidence="4">CIRM-BRFM 674</strain>
    </source>
</reference>
<feature type="domain" description="Protein CPL1-like" evidence="3">
    <location>
        <begin position="223"/>
        <end position="293"/>
    </location>
</feature>
<proteinExistence type="predicted"/>
<evidence type="ECO:0000313" key="4">
    <source>
        <dbReference type="EMBL" id="KAF9475746.1"/>
    </source>
</evidence>
<dbReference type="Pfam" id="PF21671">
    <property type="entry name" value="CPL1-like"/>
    <property type="match status" value="1"/>
</dbReference>